<proteinExistence type="predicted"/>
<feature type="non-terminal residue" evidence="1">
    <location>
        <position position="1"/>
    </location>
</feature>
<evidence type="ECO:0000313" key="2">
    <source>
        <dbReference type="Proteomes" id="UP000003240"/>
    </source>
</evidence>
<comment type="caution">
    <text evidence="1">The sequence shown here is derived from an EMBL/GenBank/DDBJ whole genome shotgun (WGS) entry which is preliminary data.</text>
</comment>
<dbReference type="EMBL" id="AFGF01000185">
    <property type="protein sequence ID" value="EGO62671.1"/>
    <property type="molecule type" value="Genomic_DNA"/>
</dbReference>
<dbReference type="Proteomes" id="UP000003240">
    <property type="component" value="Unassembled WGS sequence"/>
</dbReference>
<organism evidence="1 2">
    <name type="scientific">Acetonema longum DSM 6540</name>
    <dbReference type="NCBI Taxonomy" id="1009370"/>
    <lineage>
        <taxon>Bacteria</taxon>
        <taxon>Bacillati</taxon>
        <taxon>Bacillota</taxon>
        <taxon>Negativicutes</taxon>
        <taxon>Acetonemataceae</taxon>
        <taxon>Acetonema</taxon>
    </lineage>
</organism>
<keyword evidence="2" id="KW-1185">Reference proteome</keyword>
<reference evidence="1 2" key="1">
    <citation type="journal article" date="2011" name="EMBO J.">
        <title>Structural diversity of bacterial flagellar motors.</title>
        <authorList>
            <person name="Chen S."/>
            <person name="Beeby M."/>
            <person name="Murphy G.E."/>
            <person name="Leadbetter J.R."/>
            <person name="Hendrixson D.R."/>
            <person name="Briegel A."/>
            <person name="Li Z."/>
            <person name="Shi J."/>
            <person name="Tocheva E.I."/>
            <person name="Muller A."/>
            <person name="Dobro M.J."/>
            <person name="Jensen G.J."/>
        </authorList>
    </citation>
    <scope>NUCLEOTIDE SEQUENCE [LARGE SCALE GENOMIC DNA]</scope>
    <source>
        <strain evidence="1 2">DSM 6540</strain>
    </source>
</reference>
<accession>F7NMR3</accession>
<gene>
    <name evidence="1" type="ORF">ALO_16971</name>
</gene>
<sequence>SATTTGGTSQVAGQSEKLAGSNINHVNGAIGEARGYNQAIANGEIGIQAPGKVTATGPDFITYDPLHQTINVWDSKFSSTGRWPSSAQGFGSQAWLDETKQAIAKITDPVLRKQAQNAFNNGNIEWKIFEWPK</sequence>
<protein>
    <submittedName>
        <fullName evidence="1">Uncharacterized protein</fullName>
    </submittedName>
</protein>
<dbReference type="AlphaFoldDB" id="F7NMR3"/>
<dbReference type="eggNOG" id="ENOG50348MV">
    <property type="taxonomic scope" value="Bacteria"/>
</dbReference>
<evidence type="ECO:0000313" key="1">
    <source>
        <dbReference type="EMBL" id="EGO62671.1"/>
    </source>
</evidence>
<dbReference type="RefSeq" id="WP_004097948.1">
    <property type="nucleotide sequence ID" value="NZ_AFGF01000185.1"/>
</dbReference>
<name>F7NMR3_9FIRM</name>